<feature type="compositionally biased region" description="Basic and acidic residues" evidence="1">
    <location>
        <begin position="799"/>
        <end position="817"/>
    </location>
</feature>
<feature type="compositionally biased region" description="Basic and acidic residues" evidence="1">
    <location>
        <begin position="124"/>
        <end position="133"/>
    </location>
</feature>
<sequence>MSHQGDRRTGTSAQEDAWWAELYDDVAEDAGPAPGAGDSLDDRFASAAGTLSSVPPQAPAPGQPGAWWERPGAAAPTGARPGPVRTEPGGAASLPPQAPEAREGSGRHPRGDAAREPAGGGDRAAADRPDRADAGSATPDGTGVPRAPDPDTDTDTDTDTAGSPDGRPSAGAPWSGTGDGAERDGPRRPEAGARGAGRSPSKGAARPAAADGPRTGAKGADRGGRGGGLRGTGSPGRDADAPPQAGTPARREDGPPRGEGAPAGPGREQAPPGEGEAEESPPNRHAEAPRSGPGVFDQFADAAGPGGRPTGPPERPSAPRAVAETEAAPRGTDTGPDAPGSASARPPHTGPEPADGPPRPPQAQAPTDGRGTGEGPSAQGRPPAAEPPRDPGQDAPRHPGPEPDPAAGRPRTSPAQPPPGTGPPWPLGRWAHRSSPTTPGGADRSGPVAGTAADGTTTNGVPEASAGHLPPAGPATAPGPKEAPVPAGDPRAGTARPRRTPPFDTWSASGGDSGETLWPAAMRPPHAPAPFTDGCPDTPAPPAPGPAPDEDASAPVTELPPAPERLPHRRDRRGERAVAPAPVPPAGGPRVPGGSGAPPGPRAGLVPEPPYVGDGPPTYDAEPAALPAADPDHLDHLVPDTVLDGGRHGSLTLRAVSLRGDSARFRGEPRRDALLTARFGTGQDAVVLVAAATGARSATEAHRAAAEACGRIARAVGRSQPRLAGDLRDGRRAALASGLRRLTDHVLGRLRARAAELGVGPEAYTASLRCLLLPADPACATRVFFGVGDGGLHRLRDGTWQDLEPRPGEHGDARPDAVADAGGRAPVDLGIAVPPGPWEPAVEPVRAPFRFRASVGRPGDVLLLSTAGLAAPLREEPAFAARLGARWGEGPAPGLDGFLADARLRVEGYADDRTAAAVWEA</sequence>
<proteinExistence type="predicted"/>
<feature type="compositionally biased region" description="Basic and acidic residues" evidence="1">
    <location>
        <begin position="387"/>
        <end position="401"/>
    </location>
</feature>
<dbReference type="AlphaFoldDB" id="A0A380P5B5"/>
<dbReference type="InterPro" id="IPR001932">
    <property type="entry name" value="PPM-type_phosphatase-like_dom"/>
</dbReference>
<dbReference type="Proteomes" id="UP000254150">
    <property type="component" value="Unassembled WGS sequence"/>
</dbReference>
<feature type="region of interest" description="Disordered" evidence="1">
    <location>
        <begin position="799"/>
        <end position="820"/>
    </location>
</feature>
<name>A0A380P5B5_STRGR</name>
<feature type="compositionally biased region" description="Low complexity" evidence="1">
    <location>
        <begin position="449"/>
        <end position="495"/>
    </location>
</feature>
<feature type="compositionally biased region" description="Low complexity" evidence="1">
    <location>
        <begin position="29"/>
        <end position="38"/>
    </location>
</feature>
<evidence type="ECO:0000256" key="1">
    <source>
        <dbReference type="SAM" id="MobiDB-lite"/>
    </source>
</evidence>
<feature type="compositionally biased region" description="Pro residues" evidence="1">
    <location>
        <begin position="538"/>
        <end position="547"/>
    </location>
</feature>
<evidence type="ECO:0000313" key="3">
    <source>
        <dbReference type="EMBL" id="SUP60004.1"/>
    </source>
</evidence>
<protein>
    <recommendedName>
        <fullName evidence="2">PPM-type phosphatase domain-containing protein</fullName>
    </recommendedName>
</protein>
<feature type="region of interest" description="Disordered" evidence="1">
    <location>
        <begin position="23"/>
        <end position="602"/>
    </location>
</feature>
<evidence type="ECO:0000313" key="4">
    <source>
        <dbReference type="Proteomes" id="UP000254150"/>
    </source>
</evidence>
<dbReference type="EMBL" id="UHID01000007">
    <property type="protein sequence ID" value="SUP60004.1"/>
    <property type="molecule type" value="Genomic_DNA"/>
</dbReference>
<feature type="compositionally biased region" description="Low complexity" evidence="1">
    <location>
        <begin position="63"/>
        <end position="85"/>
    </location>
</feature>
<dbReference type="Pfam" id="PF13672">
    <property type="entry name" value="PP2C_2"/>
    <property type="match status" value="1"/>
</dbReference>
<feature type="compositionally biased region" description="Pro residues" evidence="1">
    <location>
        <begin position="415"/>
        <end position="426"/>
    </location>
</feature>
<feature type="domain" description="PPM-type phosphatase" evidence="2">
    <location>
        <begin position="659"/>
        <end position="887"/>
    </location>
</feature>
<evidence type="ECO:0000259" key="2">
    <source>
        <dbReference type="Pfam" id="PF13672"/>
    </source>
</evidence>
<feature type="compositionally biased region" description="Low complexity" evidence="1">
    <location>
        <begin position="258"/>
        <end position="274"/>
    </location>
</feature>
<feature type="compositionally biased region" description="Basic and acidic residues" evidence="1">
    <location>
        <begin position="180"/>
        <end position="191"/>
    </location>
</feature>
<feature type="compositionally biased region" description="Pro residues" evidence="1">
    <location>
        <begin position="348"/>
        <end position="363"/>
    </location>
</feature>
<accession>A0A380P5B5</accession>
<feature type="compositionally biased region" description="Gly residues" evidence="1">
    <location>
        <begin position="225"/>
        <end position="234"/>
    </location>
</feature>
<feature type="compositionally biased region" description="Low complexity" evidence="1">
    <location>
        <begin position="192"/>
        <end position="218"/>
    </location>
</feature>
<feature type="compositionally biased region" description="Basic and acidic residues" evidence="1">
    <location>
        <begin position="100"/>
        <end position="115"/>
    </location>
</feature>
<reference evidence="3 4" key="1">
    <citation type="submission" date="2018-06" db="EMBL/GenBank/DDBJ databases">
        <authorList>
            <consortium name="Pathogen Informatics"/>
            <person name="Doyle S."/>
        </authorList>
    </citation>
    <scope>NUCLEOTIDE SEQUENCE [LARGE SCALE GENOMIC DNA]</scope>
    <source>
        <strain evidence="3 4">NCTC7807</strain>
    </source>
</reference>
<gene>
    <name evidence="3" type="ORF">NCTC7807_04068</name>
</gene>
<organism evidence="3 4">
    <name type="scientific">Streptomyces griseus</name>
    <dbReference type="NCBI Taxonomy" id="1911"/>
    <lineage>
        <taxon>Bacteria</taxon>
        <taxon>Bacillati</taxon>
        <taxon>Actinomycetota</taxon>
        <taxon>Actinomycetes</taxon>
        <taxon>Kitasatosporales</taxon>
        <taxon>Streptomycetaceae</taxon>
        <taxon>Streptomyces</taxon>
    </lineage>
</organism>